<dbReference type="Proteomes" id="UP000077521">
    <property type="component" value="Unassembled WGS sequence"/>
</dbReference>
<evidence type="ECO:0000313" key="3">
    <source>
        <dbReference type="Proteomes" id="UP000077521"/>
    </source>
</evidence>
<proteinExistence type="predicted"/>
<feature type="region of interest" description="Disordered" evidence="1">
    <location>
        <begin position="18"/>
        <end position="39"/>
    </location>
</feature>
<sequence>MDRIDRYNHPWERSNPVFSSMPWSPQSAPPPETSPLETDTTASLLQENGYHLMSTPLSASRPAHACELRVSIKGDAFGPWTAYLPKDGTLHPITDRIKDLTNMNLCFLLNGGRIVPEWPVRDIDLQQHDLVEAYAEQTGGGPSQPEIEDAHDEPEDEYDIQGRSSETSPTPSPSSPSLQSASSPVIPVTTRPRTSNNRS</sequence>
<dbReference type="EMBL" id="LWDF02000971">
    <property type="protein sequence ID" value="KAE8241104.1"/>
    <property type="molecule type" value="Genomic_DNA"/>
</dbReference>
<accession>A0A177T750</accession>
<protein>
    <submittedName>
        <fullName evidence="2">Uncharacterized protein</fullName>
    </submittedName>
</protein>
<feature type="compositionally biased region" description="Acidic residues" evidence="1">
    <location>
        <begin position="146"/>
        <end position="159"/>
    </location>
</feature>
<reference evidence="2" key="1">
    <citation type="submission" date="2016-04" db="EMBL/GenBank/DDBJ databases">
        <authorList>
            <person name="Nguyen H.D."/>
            <person name="Samba Siva P."/>
            <person name="Cullis J."/>
            <person name="Levesque C.A."/>
            <person name="Hambleton S."/>
        </authorList>
    </citation>
    <scope>NUCLEOTIDE SEQUENCE</scope>
    <source>
        <strain evidence="2">DAOMC 236416</strain>
    </source>
</reference>
<evidence type="ECO:0000256" key="1">
    <source>
        <dbReference type="SAM" id="MobiDB-lite"/>
    </source>
</evidence>
<comment type="caution">
    <text evidence="2">The sequence shown here is derived from an EMBL/GenBank/DDBJ whole genome shotgun (WGS) entry which is preliminary data.</text>
</comment>
<organism evidence="2 3">
    <name type="scientific">Tilletia indica</name>
    <dbReference type="NCBI Taxonomy" id="43049"/>
    <lineage>
        <taxon>Eukaryota</taxon>
        <taxon>Fungi</taxon>
        <taxon>Dikarya</taxon>
        <taxon>Basidiomycota</taxon>
        <taxon>Ustilaginomycotina</taxon>
        <taxon>Exobasidiomycetes</taxon>
        <taxon>Tilletiales</taxon>
        <taxon>Tilletiaceae</taxon>
        <taxon>Tilletia</taxon>
    </lineage>
</organism>
<name>A0A177T750_9BASI</name>
<keyword evidence="3" id="KW-1185">Reference proteome</keyword>
<feature type="region of interest" description="Disordered" evidence="1">
    <location>
        <begin position="135"/>
        <end position="199"/>
    </location>
</feature>
<reference evidence="2" key="2">
    <citation type="journal article" date="2019" name="IMA Fungus">
        <title>Genome sequencing and comparison of five Tilletia species to identify candidate genes for the detection of regulated species infecting wheat.</title>
        <authorList>
            <person name="Nguyen H.D.T."/>
            <person name="Sultana T."/>
            <person name="Kesanakurti P."/>
            <person name="Hambleton S."/>
        </authorList>
    </citation>
    <scope>NUCLEOTIDE SEQUENCE</scope>
    <source>
        <strain evidence="2">DAOMC 236416</strain>
    </source>
</reference>
<gene>
    <name evidence="2" type="ORF">A4X13_0g7558</name>
</gene>
<evidence type="ECO:0000313" key="2">
    <source>
        <dbReference type="EMBL" id="KAE8241104.1"/>
    </source>
</evidence>
<dbReference type="AlphaFoldDB" id="A0A177T750"/>
<feature type="compositionally biased region" description="Low complexity" evidence="1">
    <location>
        <begin position="164"/>
        <end position="184"/>
    </location>
</feature>